<accession>A0A2T0FER8</accession>
<reference evidence="2 3" key="1">
    <citation type="submission" date="2017-04" db="EMBL/GenBank/DDBJ databases">
        <title>Genome sequencing of [Candida] sorbophila.</title>
        <authorList>
            <person name="Ahn J.O."/>
        </authorList>
    </citation>
    <scope>NUCLEOTIDE SEQUENCE [LARGE SCALE GENOMIC DNA]</scope>
    <source>
        <strain evidence="2 3">DS02</strain>
    </source>
</reference>
<comment type="caution">
    <text evidence="2">The sequence shown here is derived from an EMBL/GenBank/DDBJ whole genome shotgun (WGS) entry which is preliminary data.</text>
</comment>
<dbReference type="RefSeq" id="XP_024663421.1">
    <property type="nucleotide sequence ID" value="XM_024807653.1"/>
</dbReference>
<feature type="compositionally biased region" description="Basic and acidic residues" evidence="1">
    <location>
        <begin position="22"/>
        <end position="36"/>
    </location>
</feature>
<protein>
    <submittedName>
        <fullName evidence="2">Uncharacterized protein</fullName>
    </submittedName>
</protein>
<dbReference type="AlphaFoldDB" id="A0A2T0FER8"/>
<gene>
    <name evidence="2" type="ORF">B9G98_01095</name>
</gene>
<feature type="region of interest" description="Disordered" evidence="1">
    <location>
        <begin position="1"/>
        <end position="50"/>
    </location>
</feature>
<dbReference type="GeneID" id="36514844"/>
<evidence type="ECO:0000313" key="2">
    <source>
        <dbReference type="EMBL" id="PRT53475.1"/>
    </source>
</evidence>
<sequence>MPKSRVDKSRILAQFRGAKARRSPETKPRFKQKIDEQLSEAPGTGRQGPIGELISTRSAMLKISGPPPDAIAVAAPQNRARWNSHVDVCGSDFYIALDAGAARDYCYCYGPGIFIYCKQFLS</sequence>
<evidence type="ECO:0000313" key="3">
    <source>
        <dbReference type="Proteomes" id="UP000238350"/>
    </source>
</evidence>
<evidence type="ECO:0000256" key="1">
    <source>
        <dbReference type="SAM" id="MobiDB-lite"/>
    </source>
</evidence>
<proteinExistence type="predicted"/>
<keyword evidence="3" id="KW-1185">Reference proteome</keyword>
<name>A0A2T0FER8_9ASCO</name>
<organism evidence="2 3">
    <name type="scientific">Wickerhamiella sorbophila</name>
    <dbReference type="NCBI Taxonomy" id="45607"/>
    <lineage>
        <taxon>Eukaryota</taxon>
        <taxon>Fungi</taxon>
        <taxon>Dikarya</taxon>
        <taxon>Ascomycota</taxon>
        <taxon>Saccharomycotina</taxon>
        <taxon>Dipodascomycetes</taxon>
        <taxon>Dipodascales</taxon>
        <taxon>Trichomonascaceae</taxon>
        <taxon>Wickerhamiella</taxon>
    </lineage>
</organism>
<dbReference type="EMBL" id="NDIQ01000001">
    <property type="protein sequence ID" value="PRT53475.1"/>
    <property type="molecule type" value="Genomic_DNA"/>
</dbReference>
<dbReference type="Proteomes" id="UP000238350">
    <property type="component" value="Unassembled WGS sequence"/>
</dbReference>
<feature type="compositionally biased region" description="Basic and acidic residues" evidence="1">
    <location>
        <begin position="1"/>
        <end position="10"/>
    </location>
</feature>